<proteinExistence type="predicted"/>
<evidence type="ECO:0000313" key="2">
    <source>
        <dbReference type="Ensembl" id="ENSHHUP00000078653.1"/>
    </source>
</evidence>
<dbReference type="InterPro" id="IPR056803">
    <property type="entry name" value="ATR-like_N-HEAT"/>
</dbReference>
<reference evidence="3" key="1">
    <citation type="submission" date="2018-06" db="EMBL/GenBank/DDBJ databases">
        <title>Genome assembly of Danube salmon.</title>
        <authorList>
            <person name="Macqueen D.J."/>
            <person name="Gundappa M.K."/>
        </authorList>
    </citation>
    <scope>NUCLEOTIDE SEQUENCE [LARGE SCALE GENOMIC DNA]</scope>
</reference>
<name>A0A4W5QY32_9TELE</name>
<organism evidence="2 3">
    <name type="scientific">Hucho hucho</name>
    <name type="common">huchen</name>
    <dbReference type="NCBI Taxonomy" id="62062"/>
    <lineage>
        <taxon>Eukaryota</taxon>
        <taxon>Metazoa</taxon>
        <taxon>Chordata</taxon>
        <taxon>Craniata</taxon>
        <taxon>Vertebrata</taxon>
        <taxon>Euteleostomi</taxon>
        <taxon>Actinopterygii</taxon>
        <taxon>Neopterygii</taxon>
        <taxon>Teleostei</taxon>
        <taxon>Protacanthopterygii</taxon>
        <taxon>Salmoniformes</taxon>
        <taxon>Salmonidae</taxon>
        <taxon>Salmoninae</taxon>
        <taxon>Hucho</taxon>
    </lineage>
</organism>
<dbReference type="GeneTree" id="ENSGT00940000155714"/>
<protein>
    <recommendedName>
        <fullName evidence="1">Serine/threonine-protein kinase ATR-like N-HEAT region domain-containing protein</fullName>
    </recommendedName>
</protein>
<dbReference type="STRING" id="62062.ENSHHUP00000078653"/>
<dbReference type="Proteomes" id="UP000314982">
    <property type="component" value="Unassembled WGS sequence"/>
</dbReference>
<accession>A0A4W5QY32</accession>
<dbReference type="Ensembl" id="ENSHHUT00000081189.1">
    <property type="protein sequence ID" value="ENSHHUP00000078653.1"/>
    <property type="gene ID" value="ENSHHUG00000045896.1"/>
</dbReference>
<reference evidence="2" key="2">
    <citation type="submission" date="2025-08" db="UniProtKB">
        <authorList>
            <consortium name="Ensembl"/>
        </authorList>
    </citation>
    <scope>IDENTIFICATION</scope>
</reference>
<dbReference type="AlphaFoldDB" id="A0A4W5QY32"/>
<keyword evidence="3" id="KW-1185">Reference proteome</keyword>
<reference evidence="2" key="3">
    <citation type="submission" date="2025-09" db="UniProtKB">
        <authorList>
            <consortium name="Ensembl"/>
        </authorList>
    </citation>
    <scope>IDENTIFICATION</scope>
</reference>
<evidence type="ECO:0000259" key="1">
    <source>
        <dbReference type="Pfam" id="PF25032"/>
    </source>
</evidence>
<evidence type="ECO:0000313" key="3">
    <source>
        <dbReference type="Proteomes" id="UP000314982"/>
    </source>
</evidence>
<sequence>MLLDFIQHIIKSSSLMFVKAACQLAHFTDTQQSSTEFSRWVVGRLLRVAASPNCDVIHGRASAVLCSLLHALRPRAPITFNVIAKEMLGLAQDLSNLLCTHTLTHTHTHTHSHSHTPGTHTHFTNTHTLWPLTLQSLSVSLTPHPSSSPRLPPWKPWLL</sequence>
<dbReference type="Pfam" id="PF25032">
    <property type="entry name" value="N-HEAT_ATR"/>
    <property type="match status" value="1"/>
</dbReference>
<feature type="domain" description="Serine/threonine-protein kinase ATR-like N-HEAT region" evidence="1">
    <location>
        <begin position="1"/>
        <end position="142"/>
    </location>
</feature>